<feature type="chain" id="PRO_5002067746" evidence="1">
    <location>
        <begin position="24"/>
        <end position="466"/>
    </location>
</feature>
<gene>
    <name evidence="2" type="ORF">PK98_14985</name>
</gene>
<protein>
    <submittedName>
        <fullName evidence="2">Pilus assembly protein</fullName>
    </submittedName>
</protein>
<dbReference type="STRING" id="1572751.PK98_14985"/>
<name>A0A0B2BWH5_9SPHN</name>
<proteinExistence type="predicted"/>
<dbReference type="AlphaFoldDB" id="A0A0B2BWH5"/>
<reference evidence="2 3" key="1">
    <citation type="submission" date="2014-11" db="EMBL/GenBank/DDBJ databases">
        <title>Draft genome sequence of Kirrobacter mercurialis.</title>
        <authorList>
            <person name="Coil D.A."/>
            <person name="Eisen J.A."/>
        </authorList>
    </citation>
    <scope>NUCLEOTIDE SEQUENCE [LARGE SCALE GENOMIC DNA]</scope>
    <source>
        <strain evidence="2 3">Coronado</strain>
    </source>
</reference>
<dbReference type="InterPro" id="IPR010927">
    <property type="entry name" value="T4SS_TraH"/>
</dbReference>
<organism evidence="2 3">
    <name type="scientific">Croceibacterium mercuriale</name>
    <dbReference type="NCBI Taxonomy" id="1572751"/>
    <lineage>
        <taxon>Bacteria</taxon>
        <taxon>Pseudomonadati</taxon>
        <taxon>Pseudomonadota</taxon>
        <taxon>Alphaproteobacteria</taxon>
        <taxon>Sphingomonadales</taxon>
        <taxon>Erythrobacteraceae</taxon>
        <taxon>Croceibacterium</taxon>
    </lineage>
</organism>
<feature type="signal peptide" evidence="1">
    <location>
        <begin position="1"/>
        <end position="23"/>
    </location>
</feature>
<keyword evidence="1" id="KW-0732">Signal</keyword>
<comment type="caution">
    <text evidence="2">The sequence shown here is derived from an EMBL/GenBank/DDBJ whole genome shotgun (WGS) entry which is preliminary data.</text>
</comment>
<evidence type="ECO:0000313" key="3">
    <source>
        <dbReference type="Proteomes" id="UP000030988"/>
    </source>
</evidence>
<evidence type="ECO:0000313" key="2">
    <source>
        <dbReference type="EMBL" id="KHL24327.1"/>
    </source>
</evidence>
<sequence>MCRLGVLLSAVASLPLAVVPANANVGTELNTFFNDMGGAANATGPTAYEGQSAGYYSGGSVWTRFPQRNVTPATLNLPSVKAGCGGIDVFSGSFSFINSDEIVAMLKATANNALGFAFQLAIKSISPQISSTIEEFAQKVQQMNQFNMSSCEMAQGLVGGLWGKAQGRDSEICKAIANSQGWATDWAKGRQQCNGGGEREEIIDSNSDEALSAESTNYTWHMLKTTYPSFSKEFREYLMSLVGTVIFDRDGNEGNGSYRYEGIGDQALLTALLTGSTDGTTMLRCDDDDCINPTRQALNVSPTVALQNRVFTMIQSMDGKVRTDAALTTDEIGLLGATSVPLYKIITVNSAAKLGGMSHAEMQGLAEIVAVDMLEVIADQFHSYSSQGSASFQRADPDSLAQWRAQIAQAREIMNERGQQMNERLVRTQGVIERTLFLERTLRNSISPQMSAALSFSRSMSSQGIQ</sequence>
<dbReference type="Proteomes" id="UP000030988">
    <property type="component" value="Unassembled WGS sequence"/>
</dbReference>
<evidence type="ECO:0000256" key="1">
    <source>
        <dbReference type="SAM" id="SignalP"/>
    </source>
</evidence>
<dbReference type="Pfam" id="PF06122">
    <property type="entry name" value="TraH"/>
    <property type="match status" value="1"/>
</dbReference>
<dbReference type="EMBL" id="JTDN01000003">
    <property type="protein sequence ID" value="KHL24327.1"/>
    <property type="molecule type" value="Genomic_DNA"/>
</dbReference>
<keyword evidence="3" id="KW-1185">Reference proteome</keyword>
<accession>A0A0B2BWH5</accession>